<dbReference type="EMBL" id="MU118405">
    <property type="protein sequence ID" value="KAF9642613.1"/>
    <property type="molecule type" value="Genomic_DNA"/>
</dbReference>
<accession>A0ACB6YZ78</accession>
<organism evidence="1 2">
    <name type="scientific">Thelephora ganbajun</name>
    <name type="common">Ganba fungus</name>
    <dbReference type="NCBI Taxonomy" id="370292"/>
    <lineage>
        <taxon>Eukaryota</taxon>
        <taxon>Fungi</taxon>
        <taxon>Dikarya</taxon>
        <taxon>Basidiomycota</taxon>
        <taxon>Agaricomycotina</taxon>
        <taxon>Agaricomycetes</taxon>
        <taxon>Thelephorales</taxon>
        <taxon>Thelephoraceae</taxon>
        <taxon>Thelephora</taxon>
    </lineage>
</organism>
<dbReference type="Proteomes" id="UP000886501">
    <property type="component" value="Unassembled WGS sequence"/>
</dbReference>
<reference evidence="1" key="1">
    <citation type="submission" date="2019-10" db="EMBL/GenBank/DDBJ databases">
        <authorList>
            <consortium name="DOE Joint Genome Institute"/>
            <person name="Kuo A."/>
            <person name="Miyauchi S."/>
            <person name="Kiss E."/>
            <person name="Drula E."/>
            <person name="Kohler A."/>
            <person name="Sanchez-Garcia M."/>
            <person name="Andreopoulos B."/>
            <person name="Barry K.W."/>
            <person name="Bonito G."/>
            <person name="Buee M."/>
            <person name="Carver A."/>
            <person name="Chen C."/>
            <person name="Cichocki N."/>
            <person name="Clum A."/>
            <person name="Culley D."/>
            <person name="Crous P.W."/>
            <person name="Fauchery L."/>
            <person name="Girlanda M."/>
            <person name="Hayes R."/>
            <person name="Keri Z."/>
            <person name="Labutti K."/>
            <person name="Lipzen A."/>
            <person name="Lombard V."/>
            <person name="Magnuson J."/>
            <person name="Maillard F."/>
            <person name="Morin E."/>
            <person name="Murat C."/>
            <person name="Nolan M."/>
            <person name="Ohm R."/>
            <person name="Pangilinan J."/>
            <person name="Pereira M."/>
            <person name="Perotto S."/>
            <person name="Peter M."/>
            <person name="Riley R."/>
            <person name="Sitrit Y."/>
            <person name="Stielow B."/>
            <person name="Szollosi G."/>
            <person name="Zifcakova L."/>
            <person name="Stursova M."/>
            <person name="Spatafora J.W."/>
            <person name="Tedersoo L."/>
            <person name="Vaario L.-M."/>
            <person name="Yamada A."/>
            <person name="Yan M."/>
            <person name="Wang P."/>
            <person name="Xu J."/>
            <person name="Bruns T."/>
            <person name="Baldrian P."/>
            <person name="Vilgalys R."/>
            <person name="Henrissat B."/>
            <person name="Grigoriev I.V."/>
            <person name="Hibbett D."/>
            <person name="Nagy L.G."/>
            <person name="Martin F.M."/>
        </authorList>
    </citation>
    <scope>NUCLEOTIDE SEQUENCE</scope>
    <source>
        <strain evidence="1">P2</strain>
    </source>
</reference>
<evidence type="ECO:0000313" key="1">
    <source>
        <dbReference type="EMBL" id="KAF9642613.1"/>
    </source>
</evidence>
<comment type="caution">
    <text evidence="1">The sequence shown here is derived from an EMBL/GenBank/DDBJ whole genome shotgun (WGS) entry which is preliminary data.</text>
</comment>
<gene>
    <name evidence="1" type="ORF">BDM02DRAFT_3132972</name>
</gene>
<keyword evidence="2" id="KW-1185">Reference proteome</keyword>
<reference evidence="1" key="2">
    <citation type="journal article" date="2020" name="Nat. Commun.">
        <title>Large-scale genome sequencing of mycorrhizal fungi provides insights into the early evolution of symbiotic traits.</title>
        <authorList>
            <person name="Miyauchi S."/>
            <person name="Kiss E."/>
            <person name="Kuo A."/>
            <person name="Drula E."/>
            <person name="Kohler A."/>
            <person name="Sanchez-Garcia M."/>
            <person name="Morin E."/>
            <person name="Andreopoulos B."/>
            <person name="Barry K.W."/>
            <person name="Bonito G."/>
            <person name="Buee M."/>
            <person name="Carver A."/>
            <person name="Chen C."/>
            <person name="Cichocki N."/>
            <person name="Clum A."/>
            <person name="Culley D."/>
            <person name="Crous P.W."/>
            <person name="Fauchery L."/>
            <person name="Girlanda M."/>
            <person name="Hayes R.D."/>
            <person name="Keri Z."/>
            <person name="LaButti K."/>
            <person name="Lipzen A."/>
            <person name="Lombard V."/>
            <person name="Magnuson J."/>
            <person name="Maillard F."/>
            <person name="Murat C."/>
            <person name="Nolan M."/>
            <person name="Ohm R.A."/>
            <person name="Pangilinan J."/>
            <person name="Pereira M.F."/>
            <person name="Perotto S."/>
            <person name="Peter M."/>
            <person name="Pfister S."/>
            <person name="Riley R."/>
            <person name="Sitrit Y."/>
            <person name="Stielow J.B."/>
            <person name="Szollosi G."/>
            <person name="Zifcakova L."/>
            <person name="Stursova M."/>
            <person name="Spatafora J.W."/>
            <person name="Tedersoo L."/>
            <person name="Vaario L.M."/>
            <person name="Yamada A."/>
            <person name="Yan M."/>
            <person name="Wang P."/>
            <person name="Xu J."/>
            <person name="Bruns T."/>
            <person name="Baldrian P."/>
            <person name="Vilgalys R."/>
            <person name="Dunand C."/>
            <person name="Henrissat B."/>
            <person name="Grigoriev I.V."/>
            <person name="Hibbett D."/>
            <person name="Nagy L.G."/>
            <person name="Martin F.M."/>
        </authorList>
    </citation>
    <scope>NUCLEOTIDE SEQUENCE</scope>
    <source>
        <strain evidence="1">P2</strain>
    </source>
</reference>
<name>A0ACB6YZ78_THEGA</name>
<evidence type="ECO:0000313" key="2">
    <source>
        <dbReference type="Proteomes" id="UP000886501"/>
    </source>
</evidence>
<sequence>MRGALPQRRVATSAESTSRRFVPGLPINAYRTDWLEEQLDTTNVVHPALVAKYTHDPQLAHHSNVYLVISAIQPRRFDSIADGRKYWPGPPADFLLFSLSDFTYYGPLMLALVRNLLLFGQAGFVPGVTGIPRTKQDLEGPAVLAGLGGNSLPLPSGHCNLEYDLKANSPALQTRLDAISFKHGDFYVDEPIDSTLAGTVSTRFSTYRSPVPPEGGRMVDGLDDKSGLVHRIALVNLLPLIGVVKNEKAGRNLITHSLFGNHGLYSESKISSKTLLNYWSAEGWGGYLCLTGATIGQFGPPGAQAIQCQNVLCKSDIMKKGDSHRAIARDNAASLRIIDGTEAKFGFPTLPLAESSRGLIDLDKVIANAGLARVESTSGQPVDKDVEGMFEKDILNRNYDTDAIPRKSSTTKSVPTTIWNPWEPLKSMPRNLGTSTASGTTFGGAKM</sequence>
<protein>
    <submittedName>
        <fullName evidence="1">Uncharacterized protein</fullName>
    </submittedName>
</protein>
<proteinExistence type="predicted"/>